<dbReference type="Proteomes" id="UP000309174">
    <property type="component" value="Unassembled WGS sequence"/>
</dbReference>
<dbReference type="OrthoDB" id="5242400at2"/>
<evidence type="ECO:0000259" key="1">
    <source>
        <dbReference type="PROSITE" id="PS51819"/>
    </source>
</evidence>
<evidence type="ECO:0000313" key="2">
    <source>
        <dbReference type="EMBL" id="TMQ90962.1"/>
    </source>
</evidence>
<dbReference type="PROSITE" id="PS51819">
    <property type="entry name" value="VOC"/>
    <property type="match status" value="1"/>
</dbReference>
<dbReference type="CDD" id="cd06587">
    <property type="entry name" value="VOC"/>
    <property type="match status" value="1"/>
</dbReference>
<organism evidence="2 3">
    <name type="scientific">Actinomadura soli</name>
    <dbReference type="NCBI Taxonomy" id="2508997"/>
    <lineage>
        <taxon>Bacteria</taxon>
        <taxon>Bacillati</taxon>
        <taxon>Actinomycetota</taxon>
        <taxon>Actinomycetes</taxon>
        <taxon>Streptosporangiales</taxon>
        <taxon>Thermomonosporaceae</taxon>
        <taxon>Actinomadura</taxon>
    </lineage>
</organism>
<gene>
    <name evidence="2" type="ORF">ETD83_33075</name>
</gene>
<dbReference type="RefSeq" id="WP_138649141.1">
    <property type="nucleotide sequence ID" value="NZ_VCKW01000247.1"/>
</dbReference>
<sequence>MNAQLPVRLHHYGWMVDDQEANRRYYEDIIGLPLIATWTEREVLNGTERALSHTFYGLADGSALAFFQMADPEAQQEFQTKINYTPIRHIALKVDQDTQQAIHKRLIDAGRTEPGTFIIDHGYCVSLYTTDPNQLQLEFTVDHPDIDNINAERLRTAHADLARWLAGDHSSNNPWRDRSTTPGTAG</sequence>
<dbReference type="Gene3D" id="3.10.180.10">
    <property type="entry name" value="2,3-Dihydroxybiphenyl 1,2-Dioxygenase, domain 1"/>
    <property type="match status" value="1"/>
</dbReference>
<keyword evidence="3" id="KW-1185">Reference proteome</keyword>
<dbReference type="InterPro" id="IPR029068">
    <property type="entry name" value="Glyas_Bleomycin-R_OHBP_Dase"/>
</dbReference>
<name>A0A5C4J2J5_9ACTN</name>
<dbReference type="Pfam" id="PF00903">
    <property type="entry name" value="Glyoxalase"/>
    <property type="match status" value="1"/>
</dbReference>
<proteinExistence type="predicted"/>
<feature type="domain" description="VOC" evidence="1">
    <location>
        <begin position="8"/>
        <end position="142"/>
    </location>
</feature>
<dbReference type="SUPFAM" id="SSF54593">
    <property type="entry name" value="Glyoxalase/Bleomycin resistance protein/Dihydroxybiphenyl dioxygenase"/>
    <property type="match status" value="1"/>
</dbReference>
<dbReference type="InterPro" id="IPR037523">
    <property type="entry name" value="VOC_core"/>
</dbReference>
<protein>
    <submittedName>
        <fullName evidence="2">VOC family protein</fullName>
    </submittedName>
</protein>
<accession>A0A5C4J2J5</accession>
<evidence type="ECO:0000313" key="3">
    <source>
        <dbReference type="Proteomes" id="UP000309174"/>
    </source>
</evidence>
<dbReference type="EMBL" id="VCKW01000247">
    <property type="protein sequence ID" value="TMQ90962.1"/>
    <property type="molecule type" value="Genomic_DNA"/>
</dbReference>
<dbReference type="AlphaFoldDB" id="A0A5C4J2J5"/>
<reference evidence="2 3" key="1">
    <citation type="submission" date="2019-05" db="EMBL/GenBank/DDBJ databases">
        <title>Draft genome sequence of Actinomadura sp. 14C53.</title>
        <authorList>
            <person name="Saricaoglu S."/>
            <person name="Isik K."/>
        </authorList>
    </citation>
    <scope>NUCLEOTIDE SEQUENCE [LARGE SCALE GENOMIC DNA]</scope>
    <source>
        <strain evidence="2 3">14C53</strain>
    </source>
</reference>
<dbReference type="InterPro" id="IPR004360">
    <property type="entry name" value="Glyas_Fos-R_dOase_dom"/>
</dbReference>
<comment type="caution">
    <text evidence="2">The sequence shown here is derived from an EMBL/GenBank/DDBJ whole genome shotgun (WGS) entry which is preliminary data.</text>
</comment>